<evidence type="ECO:0000259" key="4">
    <source>
        <dbReference type="SMART" id="SM00984"/>
    </source>
</evidence>
<dbReference type="Pfam" id="PF00984">
    <property type="entry name" value="UDPG_MGDP_dh"/>
    <property type="match status" value="1"/>
</dbReference>
<dbReference type="OrthoDB" id="9803238at2"/>
<dbReference type="GO" id="GO:0016628">
    <property type="term" value="F:oxidoreductase activity, acting on the CH-CH group of donors, NAD or NADP as acceptor"/>
    <property type="evidence" value="ECO:0007669"/>
    <property type="project" value="InterPro"/>
</dbReference>
<dbReference type="GO" id="GO:0051287">
    <property type="term" value="F:NAD binding"/>
    <property type="evidence" value="ECO:0007669"/>
    <property type="project" value="InterPro"/>
</dbReference>
<dbReference type="GO" id="GO:0016616">
    <property type="term" value="F:oxidoreductase activity, acting on the CH-OH group of donors, NAD or NADP as acceptor"/>
    <property type="evidence" value="ECO:0007669"/>
    <property type="project" value="InterPro"/>
</dbReference>
<dbReference type="PIRSF" id="PIRSF000124">
    <property type="entry name" value="UDPglc_GDPman_dh"/>
    <property type="match status" value="1"/>
</dbReference>
<protein>
    <submittedName>
        <fullName evidence="5">UDP-N-acetyl-D-glucosamine dehydrogenase</fullName>
    </submittedName>
</protein>
<keyword evidence="1" id="KW-0560">Oxidoreductase</keyword>
<dbReference type="InterPro" id="IPR014027">
    <property type="entry name" value="UDP-Glc/GDP-Man_DH_C"/>
</dbReference>
<dbReference type="InterPro" id="IPR014026">
    <property type="entry name" value="UDP-Glc/GDP-Man_DH_dimer"/>
</dbReference>
<evidence type="ECO:0000313" key="5">
    <source>
        <dbReference type="EMBL" id="SHE96320.1"/>
    </source>
</evidence>
<dbReference type="Gene3D" id="3.40.50.720">
    <property type="entry name" value="NAD(P)-binding Rossmann-like Domain"/>
    <property type="match status" value="2"/>
</dbReference>
<dbReference type="GO" id="GO:0000271">
    <property type="term" value="P:polysaccharide biosynthetic process"/>
    <property type="evidence" value="ECO:0007669"/>
    <property type="project" value="InterPro"/>
</dbReference>
<dbReference type="SMART" id="SM00984">
    <property type="entry name" value="UDPG_MGDP_dh_C"/>
    <property type="match status" value="1"/>
</dbReference>
<keyword evidence="2" id="KW-0520">NAD</keyword>
<dbReference type="InterPro" id="IPR028359">
    <property type="entry name" value="UDP_ManNAc/GlcNAc_DH"/>
</dbReference>
<comment type="similarity">
    <text evidence="3">Belongs to the UDP-glucose/GDP-mannose dehydrogenase family.</text>
</comment>
<dbReference type="InterPro" id="IPR036220">
    <property type="entry name" value="UDP-Glc/GDP-Man_DH_C_sf"/>
</dbReference>
<dbReference type="InterPro" id="IPR001732">
    <property type="entry name" value="UDP-Glc/GDP-Man_DH_N"/>
</dbReference>
<accession>A0A1M4XSE4</accession>
<dbReference type="NCBIfam" id="TIGR03026">
    <property type="entry name" value="NDP-sugDHase"/>
    <property type="match status" value="1"/>
</dbReference>
<reference evidence="5 6" key="1">
    <citation type="submission" date="2016-11" db="EMBL/GenBank/DDBJ databases">
        <authorList>
            <person name="Jaros S."/>
            <person name="Januszkiewicz K."/>
            <person name="Wedrychowicz H."/>
        </authorList>
    </citation>
    <scope>NUCLEOTIDE SEQUENCE [LARGE SCALE GENOMIC DNA]</scope>
    <source>
        <strain evidence="5 6">DSM 44666</strain>
    </source>
</reference>
<feature type="domain" description="UDP-glucose/GDP-mannose dehydrogenase C-terminal" evidence="4">
    <location>
        <begin position="349"/>
        <end position="444"/>
    </location>
</feature>
<name>A0A1M4XSE4_9BACL</name>
<dbReference type="SUPFAM" id="SSF48179">
    <property type="entry name" value="6-phosphogluconate dehydrogenase C-terminal domain-like"/>
    <property type="match status" value="1"/>
</dbReference>
<dbReference type="EMBL" id="FQVL01000005">
    <property type="protein sequence ID" value="SHE96320.1"/>
    <property type="molecule type" value="Genomic_DNA"/>
</dbReference>
<dbReference type="SUPFAM" id="SSF51735">
    <property type="entry name" value="NAD(P)-binding Rossmann-fold domains"/>
    <property type="match status" value="1"/>
</dbReference>
<evidence type="ECO:0000256" key="1">
    <source>
        <dbReference type="ARBA" id="ARBA00023002"/>
    </source>
</evidence>
<keyword evidence="6" id="KW-1185">Reference proteome</keyword>
<evidence type="ECO:0000313" key="6">
    <source>
        <dbReference type="Proteomes" id="UP000184476"/>
    </source>
</evidence>
<evidence type="ECO:0000256" key="3">
    <source>
        <dbReference type="PIRNR" id="PIRNR000124"/>
    </source>
</evidence>
<proteinExistence type="inferred from homology"/>
<dbReference type="Proteomes" id="UP000184476">
    <property type="component" value="Unassembled WGS sequence"/>
</dbReference>
<dbReference type="STRING" id="112248.SAMN05444392_105150"/>
<dbReference type="InterPro" id="IPR036291">
    <property type="entry name" value="NAD(P)-bd_dom_sf"/>
</dbReference>
<dbReference type="InterPro" id="IPR008927">
    <property type="entry name" value="6-PGluconate_DH-like_C_sf"/>
</dbReference>
<sequence length="455" mass="50444">MQSRLSIKGESKVTTETKVKQSVLLDKIQNRTAVIGVVGLGYVGLPLAVEKAKAGFRVIGFDVQEKRVNMVNDGVNFIGDVVDDDLQKIVNEGKLIASVDYSKIKEVDAVMICVPTPLDEYQQPNTSYVESSARSIAAHLHQDMLVVLESTTYPGTTEEIVRPILESSGYEVGKDFYLAYSPERVDPGNKVFKTKNTPKVVGGVTTKCTKIAAALYRSVLEGDVHEVSSPAVAEMEKILENTFRNINIGLANEMAILCHKMGIDVWEVINAAKTKPYGFMAFYPGPGLGGHCIPIDPFYLTWKAREYNYHTRLIEIAGEINNSMPDFVLSRAMQMLNDAQKPLHGSKITVLGVAYKKDIEDMRESPVLPILELLEQNHANVTVVDPHVPRFQLKGRTIETTPLTPELLSASDLVLITTDHTTFDYQMIADHSPMIFDTRNALADVTKIKAIYEKL</sequence>
<dbReference type="Pfam" id="PF03721">
    <property type="entry name" value="UDPG_MGDP_dh_N"/>
    <property type="match status" value="1"/>
</dbReference>
<dbReference type="PANTHER" id="PTHR43491">
    <property type="entry name" value="UDP-N-ACETYL-D-MANNOSAMINE DEHYDROGENASE"/>
    <property type="match status" value="1"/>
</dbReference>
<dbReference type="Pfam" id="PF03720">
    <property type="entry name" value="UDPG_MGDP_dh_C"/>
    <property type="match status" value="1"/>
</dbReference>
<dbReference type="AlphaFoldDB" id="A0A1M4XSE4"/>
<dbReference type="InterPro" id="IPR017476">
    <property type="entry name" value="UDP-Glc/GDP-Man"/>
</dbReference>
<dbReference type="PANTHER" id="PTHR43491:SF1">
    <property type="entry name" value="UDP-N-ACETYL-D-MANNOSAMINE DEHYDROGENASE"/>
    <property type="match status" value="1"/>
</dbReference>
<evidence type="ECO:0000256" key="2">
    <source>
        <dbReference type="ARBA" id="ARBA00023027"/>
    </source>
</evidence>
<dbReference type="PIRSF" id="PIRSF500136">
    <property type="entry name" value="UDP_ManNAc_DH"/>
    <property type="match status" value="1"/>
</dbReference>
<dbReference type="SUPFAM" id="SSF52413">
    <property type="entry name" value="UDP-glucose/GDP-mannose dehydrogenase C-terminal domain"/>
    <property type="match status" value="1"/>
</dbReference>
<gene>
    <name evidence="5" type="ORF">SAMN05444392_105150</name>
</gene>
<organism evidence="5 6">
    <name type="scientific">Seinonella peptonophila</name>
    <dbReference type="NCBI Taxonomy" id="112248"/>
    <lineage>
        <taxon>Bacteria</taxon>
        <taxon>Bacillati</taxon>
        <taxon>Bacillota</taxon>
        <taxon>Bacilli</taxon>
        <taxon>Bacillales</taxon>
        <taxon>Thermoactinomycetaceae</taxon>
        <taxon>Seinonella</taxon>
    </lineage>
</organism>